<evidence type="ECO:0000256" key="3">
    <source>
        <dbReference type="ARBA" id="ARBA00023125"/>
    </source>
</evidence>
<evidence type="ECO:0000259" key="6">
    <source>
        <dbReference type="PROSITE" id="PS50977"/>
    </source>
</evidence>
<dbReference type="InterPro" id="IPR036271">
    <property type="entry name" value="Tet_transcr_reg_TetR-rel_C_sf"/>
</dbReference>
<dbReference type="InterPro" id="IPR041490">
    <property type="entry name" value="KstR2_TetR_C"/>
</dbReference>
<dbReference type="SUPFAM" id="SSF46689">
    <property type="entry name" value="Homeodomain-like"/>
    <property type="match status" value="1"/>
</dbReference>
<dbReference type="SUPFAM" id="SSF48498">
    <property type="entry name" value="Tetracyclin repressor-like, C-terminal domain"/>
    <property type="match status" value="1"/>
</dbReference>
<dbReference type="AlphaFoldDB" id="A0A936ZT73"/>
<evidence type="ECO:0000313" key="8">
    <source>
        <dbReference type="Proteomes" id="UP000613011"/>
    </source>
</evidence>
<proteinExistence type="predicted"/>
<comment type="caution">
    <text evidence="7">The sequence shown here is derived from an EMBL/GenBank/DDBJ whole genome shotgun (WGS) entry which is preliminary data.</text>
</comment>
<dbReference type="Pfam" id="PF00440">
    <property type="entry name" value="TetR_N"/>
    <property type="match status" value="1"/>
</dbReference>
<keyword evidence="1" id="KW-0678">Repressor</keyword>
<dbReference type="Gene3D" id="1.10.357.10">
    <property type="entry name" value="Tetracycline Repressor, domain 2"/>
    <property type="match status" value="1"/>
</dbReference>
<sequence>MPASHPPDRPRQQPRNELQRQSILEVASRLFIDKGFGGTKFNDLADALGVTRTAVYYYFQSKEAILEALTEEVTQRAGELARGLKGQESLPPQEALRQLVLQHATLILTHPMQFRVVERSESSLPEPARAAARAARHAVLDQFVQTIEKGVAAGVFQVPEPRVAAFALIGICNWGAWWYEPDQAPVETVANMLTEMALRSLVRDVGTHRPPASLAEAIGLLRENVDALEALARHR</sequence>
<feature type="domain" description="HTH tetR-type" evidence="6">
    <location>
        <begin position="17"/>
        <end position="77"/>
    </location>
</feature>
<dbReference type="InterPro" id="IPR001647">
    <property type="entry name" value="HTH_TetR"/>
</dbReference>
<keyword evidence="2" id="KW-0805">Transcription regulation</keyword>
<dbReference type="InterPro" id="IPR050109">
    <property type="entry name" value="HTH-type_TetR-like_transc_reg"/>
</dbReference>
<reference evidence="7" key="1">
    <citation type="submission" date="2021-01" db="EMBL/GenBank/DDBJ databases">
        <title>Ramlibacter sp. strain AW1 16S ribosomal RNA gene Genome sequencing and assembly.</title>
        <authorList>
            <person name="Kang M."/>
        </authorList>
    </citation>
    <scope>NUCLEOTIDE SEQUENCE</scope>
    <source>
        <strain evidence="7">AW1</strain>
    </source>
</reference>
<accession>A0A936ZT73</accession>
<evidence type="ECO:0000256" key="1">
    <source>
        <dbReference type="ARBA" id="ARBA00022491"/>
    </source>
</evidence>
<dbReference type="InterPro" id="IPR009057">
    <property type="entry name" value="Homeodomain-like_sf"/>
</dbReference>
<dbReference type="Proteomes" id="UP000613011">
    <property type="component" value="Unassembled WGS sequence"/>
</dbReference>
<protein>
    <submittedName>
        <fullName evidence="7">TetR/AcrR family transcriptional regulator</fullName>
    </submittedName>
</protein>
<organism evidence="7 8">
    <name type="scientific">Ramlibacter aurantiacus</name>
    <dbReference type="NCBI Taxonomy" id="2801330"/>
    <lineage>
        <taxon>Bacteria</taxon>
        <taxon>Pseudomonadati</taxon>
        <taxon>Pseudomonadota</taxon>
        <taxon>Betaproteobacteria</taxon>
        <taxon>Burkholderiales</taxon>
        <taxon>Comamonadaceae</taxon>
        <taxon>Ramlibacter</taxon>
    </lineage>
</organism>
<dbReference type="PANTHER" id="PTHR30055:SF175">
    <property type="entry name" value="HTH-TYPE TRANSCRIPTIONAL REPRESSOR KSTR2"/>
    <property type="match status" value="1"/>
</dbReference>
<dbReference type="GO" id="GO:0003700">
    <property type="term" value="F:DNA-binding transcription factor activity"/>
    <property type="evidence" value="ECO:0007669"/>
    <property type="project" value="TreeGrafter"/>
</dbReference>
<evidence type="ECO:0000313" key="7">
    <source>
        <dbReference type="EMBL" id="MBL0420705.1"/>
    </source>
</evidence>
<dbReference type="Gene3D" id="1.10.10.60">
    <property type="entry name" value="Homeodomain-like"/>
    <property type="match status" value="1"/>
</dbReference>
<dbReference type="Pfam" id="PF17932">
    <property type="entry name" value="TetR_C_24"/>
    <property type="match status" value="1"/>
</dbReference>
<dbReference type="GO" id="GO:0000976">
    <property type="term" value="F:transcription cis-regulatory region binding"/>
    <property type="evidence" value="ECO:0007669"/>
    <property type="project" value="TreeGrafter"/>
</dbReference>
<gene>
    <name evidence="7" type="ORF">JI739_10150</name>
</gene>
<dbReference type="PROSITE" id="PS50977">
    <property type="entry name" value="HTH_TETR_2"/>
    <property type="match status" value="1"/>
</dbReference>
<evidence type="ECO:0000256" key="4">
    <source>
        <dbReference type="ARBA" id="ARBA00023163"/>
    </source>
</evidence>
<name>A0A936ZT73_9BURK</name>
<evidence type="ECO:0000256" key="2">
    <source>
        <dbReference type="ARBA" id="ARBA00023015"/>
    </source>
</evidence>
<dbReference type="PRINTS" id="PR00455">
    <property type="entry name" value="HTHTETR"/>
</dbReference>
<keyword evidence="4" id="KW-0804">Transcription</keyword>
<keyword evidence="8" id="KW-1185">Reference proteome</keyword>
<dbReference type="PANTHER" id="PTHR30055">
    <property type="entry name" value="HTH-TYPE TRANSCRIPTIONAL REGULATOR RUTR"/>
    <property type="match status" value="1"/>
</dbReference>
<feature type="DNA-binding region" description="H-T-H motif" evidence="5">
    <location>
        <begin position="40"/>
        <end position="59"/>
    </location>
</feature>
<evidence type="ECO:0000256" key="5">
    <source>
        <dbReference type="PROSITE-ProRule" id="PRU00335"/>
    </source>
</evidence>
<dbReference type="EMBL" id="JAEQNA010000003">
    <property type="protein sequence ID" value="MBL0420705.1"/>
    <property type="molecule type" value="Genomic_DNA"/>
</dbReference>
<keyword evidence="3 5" id="KW-0238">DNA-binding</keyword>
<dbReference type="RefSeq" id="WP_201683788.1">
    <property type="nucleotide sequence ID" value="NZ_JAEQNA010000003.1"/>
</dbReference>